<organism evidence="1 2">
    <name type="scientific">Puccinia coronata f. sp. avenae</name>
    <dbReference type="NCBI Taxonomy" id="200324"/>
    <lineage>
        <taxon>Eukaryota</taxon>
        <taxon>Fungi</taxon>
        <taxon>Dikarya</taxon>
        <taxon>Basidiomycota</taxon>
        <taxon>Pucciniomycotina</taxon>
        <taxon>Pucciniomycetes</taxon>
        <taxon>Pucciniales</taxon>
        <taxon>Pucciniaceae</taxon>
        <taxon>Puccinia</taxon>
    </lineage>
</organism>
<dbReference type="InterPro" id="IPR027417">
    <property type="entry name" value="P-loop_NTPase"/>
</dbReference>
<reference evidence="1 2" key="1">
    <citation type="submission" date="2017-11" db="EMBL/GenBank/DDBJ databases">
        <title>De novo assembly and phasing of dikaryotic genomes from two isolates of Puccinia coronata f. sp. avenae, the causal agent of oat crown rust.</title>
        <authorList>
            <person name="Miller M.E."/>
            <person name="Zhang Y."/>
            <person name="Omidvar V."/>
            <person name="Sperschneider J."/>
            <person name="Schwessinger B."/>
            <person name="Raley C."/>
            <person name="Palmer J.M."/>
            <person name="Garnica D."/>
            <person name="Upadhyaya N."/>
            <person name="Rathjen J."/>
            <person name="Taylor J.M."/>
            <person name="Park R.F."/>
            <person name="Dodds P.N."/>
            <person name="Hirsch C.D."/>
            <person name="Kianian S.F."/>
            <person name="Figueroa M."/>
        </authorList>
    </citation>
    <scope>NUCLEOTIDE SEQUENCE [LARGE SCALE GENOMIC DNA]</scope>
    <source>
        <strain evidence="1">12NC29</strain>
    </source>
</reference>
<dbReference type="AlphaFoldDB" id="A0A2N5T4T4"/>
<gene>
    <name evidence="1" type="ORF">PCANC_20604</name>
</gene>
<dbReference type="OrthoDB" id="1739076at2759"/>
<name>A0A2N5T4T4_9BASI</name>
<comment type="caution">
    <text evidence="1">The sequence shown here is derived from an EMBL/GenBank/DDBJ whole genome shotgun (WGS) entry which is preliminary data.</text>
</comment>
<protein>
    <submittedName>
        <fullName evidence="1">Uncharacterized protein</fullName>
    </submittedName>
</protein>
<evidence type="ECO:0000313" key="2">
    <source>
        <dbReference type="Proteomes" id="UP000235388"/>
    </source>
</evidence>
<dbReference type="STRING" id="200324.A0A2N5T4T4"/>
<sequence>MLGRHITAIKVKPYLNIDASVPHGTWNGRVYRPGNFLSKTVQIIPHFTYVIQDWVKHVSLP</sequence>
<dbReference type="EMBL" id="PGCJ01000796">
    <property type="protein sequence ID" value="PLW20496.1"/>
    <property type="molecule type" value="Genomic_DNA"/>
</dbReference>
<proteinExistence type="predicted"/>
<accession>A0A2N5T4T4</accession>
<dbReference type="Gene3D" id="3.40.50.300">
    <property type="entry name" value="P-loop containing nucleotide triphosphate hydrolases"/>
    <property type="match status" value="1"/>
</dbReference>
<dbReference type="SUPFAM" id="SSF52540">
    <property type="entry name" value="P-loop containing nucleoside triphosphate hydrolases"/>
    <property type="match status" value="1"/>
</dbReference>
<evidence type="ECO:0000313" key="1">
    <source>
        <dbReference type="EMBL" id="PLW20496.1"/>
    </source>
</evidence>
<dbReference type="Proteomes" id="UP000235388">
    <property type="component" value="Unassembled WGS sequence"/>
</dbReference>
<keyword evidence="2" id="KW-1185">Reference proteome</keyword>